<dbReference type="PANTHER" id="PTHR11647">
    <property type="entry name" value="HYDRANTOINASE/DIHYDROPYRIMIDINASE FAMILY MEMBER"/>
    <property type="match status" value="1"/>
</dbReference>
<comment type="catalytic activity">
    <reaction evidence="5">
        <text>5,6-dihydrouracil + H2O = 3-(carbamoylamino)propanoate + H(+)</text>
        <dbReference type="Rhea" id="RHEA:16121"/>
        <dbReference type="ChEBI" id="CHEBI:11892"/>
        <dbReference type="ChEBI" id="CHEBI:15377"/>
        <dbReference type="ChEBI" id="CHEBI:15378"/>
        <dbReference type="ChEBI" id="CHEBI:15901"/>
        <dbReference type="EC" id="3.5.2.2"/>
    </reaction>
</comment>
<name>A0A8T9BTM6_9HELO</name>
<evidence type="ECO:0000313" key="9">
    <source>
        <dbReference type="EMBL" id="TVY60779.1"/>
    </source>
</evidence>
<dbReference type="EC" id="3.5.2.2" evidence="6"/>
<evidence type="ECO:0000256" key="1">
    <source>
        <dbReference type="ARBA" id="ARBA00001947"/>
    </source>
</evidence>
<feature type="modified residue" description="N6-carboxylysine" evidence="7">
    <location>
        <position position="208"/>
    </location>
</feature>
<evidence type="ECO:0000256" key="7">
    <source>
        <dbReference type="PIRSR" id="PIRSR611778-50"/>
    </source>
</evidence>
<dbReference type="SUPFAM" id="SSF51556">
    <property type="entry name" value="Metallo-dependent hydrolases"/>
    <property type="match status" value="1"/>
</dbReference>
<comment type="caution">
    <text evidence="9">The sequence shown here is derived from an EMBL/GenBank/DDBJ whole genome shotgun (WGS) entry which is preliminary data.</text>
</comment>
<dbReference type="InterPro" id="IPR032466">
    <property type="entry name" value="Metal_Hydrolase"/>
</dbReference>
<reference evidence="9 10" key="1">
    <citation type="submission" date="2018-05" db="EMBL/GenBank/DDBJ databases">
        <title>Genome sequencing and assembly of the regulated plant pathogen Lachnellula willkommii and related sister species for the development of diagnostic species identification markers.</title>
        <authorList>
            <person name="Giroux E."/>
            <person name="Bilodeau G."/>
        </authorList>
    </citation>
    <scope>NUCLEOTIDE SEQUENCE [LARGE SCALE GENOMIC DNA]</scope>
    <source>
        <strain evidence="9 10">CBS 268.59</strain>
    </source>
</reference>
<feature type="domain" description="Amidohydrolase-related" evidence="8">
    <location>
        <begin position="108"/>
        <end position="510"/>
    </location>
</feature>
<dbReference type="SUPFAM" id="SSF51338">
    <property type="entry name" value="Composite domain of metallo-dependent hydrolases"/>
    <property type="match status" value="2"/>
</dbReference>
<dbReference type="NCBIfam" id="TIGR02033">
    <property type="entry name" value="D-hydantoinase"/>
    <property type="match status" value="1"/>
</dbReference>
<dbReference type="AlphaFoldDB" id="A0A8T9BTM6"/>
<evidence type="ECO:0000256" key="6">
    <source>
        <dbReference type="ARBA" id="ARBA00039113"/>
    </source>
</evidence>
<comment type="similarity">
    <text evidence="2">Belongs to the metallo-dependent hydrolases superfamily. Hydantoinase/dihydropyrimidinase family.</text>
</comment>
<keyword evidence="3" id="KW-0479">Metal-binding</keyword>
<dbReference type="Proteomes" id="UP000469558">
    <property type="component" value="Unassembled WGS sequence"/>
</dbReference>
<comment type="cofactor">
    <cofactor evidence="1">
        <name>Zn(2+)</name>
        <dbReference type="ChEBI" id="CHEBI:29105"/>
    </cofactor>
</comment>
<evidence type="ECO:0000256" key="4">
    <source>
        <dbReference type="ARBA" id="ARBA00022801"/>
    </source>
</evidence>
<proteinExistence type="inferred from homology"/>
<evidence type="ECO:0000256" key="2">
    <source>
        <dbReference type="ARBA" id="ARBA00008829"/>
    </source>
</evidence>
<gene>
    <name evidence="9" type="primary">PYD2_1</name>
    <name evidence="9" type="ORF">LSUE1_G008573</name>
</gene>
<dbReference type="InterPro" id="IPR050378">
    <property type="entry name" value="Metallo-dep_Hydrolases_sf"/>
</dbReference>
<evidence type="ECO:0000256" key="3">
    <source>
        <dbReference type="ARBA" id="ARBA00022723"/>
    </source>
</evidence>
<keyword evidence="10" id="KW-1185">Reference proteome</keyword>
<protein>
    <recommendedName>
        <fullName evidence="6">dihydropyrimidinase</fullName>
        <ecNumber evidence="6">3.5.2.2</ecNumber>
    </recommendedName>
</protein>
<accession>A0A8T9BTM6</accession>
<dbReference type="GO" id="GO:0046872">
    <property type="term" value="F:metal ion binding"/>
    <property type="evidence" value="ECO:0007669"/>
    <property type="project" value="UniProtKB-KW"/>
</dbReference>
<dbReference type="InterPro" id="IPR011778">
    <property type="entry name" value="Hydantoinase/dihydroPyrase"/>
</dbReference>
<dbReference type="GO" id="GO:0004157">
    <property type="term" value="F:dihydropyrimidinase activity"/>
    <property type="evidence" value="ECO:0007669"/>
    <property type="project" value="UniProtKB-EC"/>
</dbReference>
<comment type="PTM">
    <text evidence="7">Carbamylation allows a single lysine to coordinate two divalent metal cations.</text>
</comment>
<evidence type="ECO:0000313" key="10">
    <source>
        <dbReference type="Proteomes" id="UP000469558"/>
    </source>
</evidence>
<dbReference type="Gene3D" id="3.20.20.140">
    <property type="entry name" value="Metal-dependent hydrolases"/>
    <property type="match status" value="1"/>
</dbReference>
<dbReference type="Pfam" id="PF01979">
    <property type="entry name" value="Amidohydro_1"/>
    <property type="match status" value="1"/>
</dbReference>
<keyword evidence="4" id="KW-0378">Hydrolase</keyword>
<organism evidence="9 10">
    <name type="scientific">Lachnellula suecica</name>
    <dbReference type="NCBI Taxonomy" id="602035"/>
    <lineage>
        <taxon>Eukaryota</taxon>
        <taxon>Fungi</taxon>
        <taxon>Dikarya</taxon>
        <taxon>Ascomycota</taxon>
        <taxon>Pezizomycotina</taxon>
        <taxon>Leotiomycetes</taxon>
        <taxon>Helotiales</taxon>
        <taxon>Lachnaceae</taxon>
        <taxon>Lachnellula</taxon>
    </lineage>
</organism>
<dbReference type="InterPro" id="IPR006680">
    <property type="entry name" value="Amidohydro-rel"/>
</dbReference>
<evidence type="ECO:0000259" key="8">
    <source>
        <dbReference type="Pfam" id="PF01979"/>
    </source>
</evidence>
<dbReference type="PANTHER" id="PTHR11647:SF1">
    <property type="entry name" value="COLLAPSIN RESPONSE MEDIATOR PROTEIN"/>
    <property type="match status" value="1"/>
</dbReference>
<dbReference type="OrthoDB" id="1924787at2759"/>
<evidence type="ECO:0000256" key="5">
    <source>
        <dbReference type="ARBA" id="ARBA00036696"/>
    </source>
</evidence>
<dbReference type="InterPro" id="IPR011059">
    <property type="entry name" value="Metal-dep_hydrolase_composite"/>
</dbReference>
<dbReference type="FunFam" id="3.20.20.140:FF:000174">
    <property type="entry name" value="Dihydropyrimidinase-related protein 2"/>
    <property type="match status" value="1"/>
</dbReference>
<dbReference type="GO" id="GO:0005737">
    <property type="term" value="C:cytoplasm"/>
    <property type="evidence" value="ECO:0007669"/>
    <property type="project" value="InterPro"/>
</dbReference>
<dbReference type="EMBL" id="QGMK01002121">
    <property type="protein sequence ID" value="TVY60779.1"/>
    <property type="molecule type" value="Genomic_DNA"/>
</dbReference>
<sequence>MGFDLVVTNGVIIKAGTYDHRLRRIGHPVRSAIHKPQIGRLVVGWVTTSEYLLLYKCTFTNANDCQVTASEVLSTGIEIGIKDGKISCLGTSLPRDAETQVIDAKGGYITPGGVDSHVHFAQDNSPTGDDFTSGSRSAIAGGTTTVLAFASQLKTETSVIPCLDNYLTRAKDQSYCDYGIHLILTNPTTEIMTTEMPLLITRGITSVKLYMTYEPMKLGDSQLLNVLMSARALGFTTMVHAENSDIISLITDRLEATGHTDPFFHAISRPQIAENEATYRIISLAELTDTPILIVHMSSEIAMKHVRKAQTRMLPIHAETCPQYLFLLSERLKGNPQDTFAGAKCVCSPPLRHDPKDLDAMWRGIANGTFTTFSSDHAPSTYDHAGGKKLGLKDGIMRYRDIPNGVPGVETRLPLLFNYAGRAKDSRLSLQRFVQLTSSDPAKLYGLEGTKGNIAPGYDADLVIWYNEDDLEGGVTIERKHLHHGVDYTPYEGMHVKNWPRYTLLRGKKVWDRDAGGIVGEVTDGHFLKRGLGRIVVGKTGGDASGMLPGERDYWN</sequence>
<dbReference type="CDD" id="cd01314">
    <property type="entry name" value="D-HYD"/>
    <property type="match status" value="1"/>
</dbReference>